<comment type="caution">
    <text evidence="4">The sequence shown here is derived from an EMBL/GenBank/DDBJ whole genome shotgun (WGS) entry which is preliminary data.</text>
</comment>
<reference evidence="4 5" key="1">
    <citation type="submission" date="2022-10" db="EMBL/GenBank/DDBJ databases">
        <title>Description of Fervidibacillus gen. nov. in the family Fervidibacillaceae fam. nov. with two species, Fervidibacillus albus sp. nov., and Fervidibacillus halotolerans sp. nov., isolated from tidal flat sediments.</title>
        <authorList>
            <person name="Kwon K.K."/>
            <person name="Yang S.-H."/>
        </authorList>
    </citation>
    <scope>NUCLEOTIDE SEQUENCE [LARGE SCALE GENOMIC DNA]</scope>
    <source>
        <strain evidence="4 5">DSM 23332</strain>
    </source>
</reference>
<dbReference type="Proteomes" id="UP001208656">
    <property type="component" value="Unassembled WGS sequence"/>
</dbReference>
<dbReference type="InterPro" id="IPR030828">
    <property type="entry name" value="HTH_TyrR"/>
</dbReference>
<keyword evidence="2" id="KW-0067">ATP-binding</keyword>
<dbReference type="PANTHER" id="PTHR32071">
    <property type="entry name" value="TRANSCRIPTIONAL REGULATORY PROTEIN"/>
    <property type="match status" value="1"/>
</dbReference>
<evidence type="ECO:0000256" key="2">
    <source>
        <dbReference type="ARBA" id="ARBA00022840"/>
    </source>
</evidence>
<dbReference type="Gene3D" id="1.10.10.60">
    <property type="entry name" value="Homeodomain-like"/>
    <property type="match status" value="1"/>
</dbReference>
<dbReference type="Gene3D" id="1.10.8.60">
    <property type="match status" value="1"/>
</dbReference>
<evidence type="ECO:0000313" key="5">
    <source>
        <dbReference type="Proteomes" id="UP001208656"/>
    </source>
</evidence>
<dbReference type="SUPFAM" id="SSF46689">
    <property type="entry name" value="Homeodomain-like"/>
    <property type="match status" value="1"/>
</dbReference>
<dbReference type="PROSITE" id="PS50045">
    <property type="entry name" value="SIGMA54_INTERACT_4"/>
    <property type="match status" value="1"/>
</dbReference>
<keyword evidence="5" id="KW-1185">Reference proteome</keyword>
<accession>A0ABT2WIH8</accession>
<organism evidence="4 5">
    <name type="scientific">Pallidibacillus thermolactis</name>
    <dbReference type="NCBI Taxonomy" id="251051"/>
    <lineage>
        <taxon>Bacteria</taxon>
        <taxon>Bacillati</taxon>
        <taxon>Bacillota</taxon>
        <taxon>Bacilli</taxon>
        <taxon>Bacillales</taxon>
        <taxon>Bacillaceae</taxon>
        <taxon>Pallidibacillus</taxon>
    </lineage>
</organism>
<dbReference type="Pfam" id="PF25601">
    <property type="entry name" value="AAA_lid_14"/>
    <property type="match status" value="1"/>
</dbReference>
<dbReference type="InterPro" id="IPR058031">
    <property type="entry name" value="AAA_lid_NorR"/>
</dbReference>
<sequence>MYKYQWEGNIRELENLIERLVITTDGTTITIDDLPNDFPIEYSQPIFSNKIESQSLPAYLNEVEKSIIIETYNETKSTWKTAEKLGVSQSYIVRRFKKYHLRISDKKIIED</sequence>
<dbReference type="RefSeq" id="WP_263062088.1">
    <property type="nucleotide sequence ID" value="NZ_JAOUSE010000045.1"/>
</dbReference>
<dbReference type="Pfam" id="PF18024">
    <property type="entry name" value="HTH_50"/>
    <property type="match status" value="1"/>
</dbReference>
<evidence type="ECO:0000313" key="4">
    <source>
        <dbReference type="EMBL" id="MCU9595271.1"/>
    </source>
</evidence>
<keyword evidence="1" id="KW-0547">Nucleotide-binding</keyword>
<dbReference type="InterPro" id="IPR002078">
    <property type="entry name" value="Sigma_54_int"/>
</dbReference>
<gene>
    <name evidence="4" type="ORF">OEV82_12555</name>
</gene>
<feature type="domain" description="Sigma-54 factor interaction" evidence="3">
    <location>
        <begin position="1"/>
        <end position="22"/>
    </location>
</feature>
<evidence type="ECO:0000256" key="1">
    <source>
        <dbReference type="ARBA" id="ARBA00022741"/>
    </source>
</evidence>
<dbReference type="EMBL" id="JAOUSE010000045">
    <property type="protein sequence ID" value="MCU9595271.1"/>
    <property type="molecule type" value="Genomic_DNA"/>
</dbReference>
<evidence type="ECO:0000259" key="3">
    <source>
        <dbReference type="PROSITE" id="PS50045"/>
    </source>
</evidence>
<name>A0ABT2WIH8_9BACI</name>
<protein>
    <recommendedName>
        <fullName evidence="3">Sigma-54 factor interaction domain-containing protein</fullName>
    </recommendedName>
</protein>
<proteinExistence type="predicted"/>
<dbReference type="InterPro" id="IPR009057">
    <property type="entry name" value="Homeodomain-like_sf"/>
</dbReference>
<dbReference type="PANTHER" id="PTHR32071:SF57">
    <property type="entry name" value="C4-DICARBOXYLATE TRANSPORT TRANSCRIPTIONAL REGULATORY PROTEIN DCTD"/>
    <property type="match status" value="1"/>
</dbReference>